<dbReference type="GO" id="GO:0005829">
    <property type="term" value="C:cytosol"/>
    <property type="evidence" value="ECO:0007669"/>
    <property type="project" value="TreeGrafter"/>
</dbReference>
<evidence type="ECO:0000256" key="1">
    <source>
        <dbReference type="ARBA" id="ARBA00022737"/>
    </source>
</evidence>
<reference evidence="6 7" key="1">
    <citation type="submission" date="2025-04" db="UniProtKB">
        <authorList>
            <consortium name="RefSeq"/>
        </authorList>
    </citation>
    <scope>IDENTIFICATION</scope>
    <source>
        <tissue evidence="6 7">Total insect</tissue>
    </source>
</reference>
<feature type="region of interest" description="Disordered" evidence="4">
    <location>
        <begin position="588"/>
        <end position="612"/>
    </location>
</feature>
<dbReference type="Gene3D" id="1.25.40.20">
    <property type="entry name" value="Ankyrin repeat-containing domain"/>
    <property type="match status" value="1"/>
</dbReference>
<feature type="repeat" description="ANK" evidence="3">
    <location>
        <begin position="746"/>
        <end position="778"/>
    </location>
</feature>
<feature type="region of interest" description="Disordered" evidence="4">
    <location>
        <begin position="201"/>
        <end position="224"/>
    </location>
</feature>
<dbReference type="KEGG" id="tpal:117641558"/>
<evidence type="ECO:0000256" key="4">
    <source>
        <dbReference type="SAM" id="MobiDB-lite"/>
    </source>
</evidence>
<name>A0A6P8Y5M3_THRPL</name>
<dbReference type="SUPFAM" id="SSF48403">
    <property type="entry name" value="Ankyrin repeat"/>
    <property type="match status" value="1"/>
</dbReference>
<keyword evidence="2 3" id="KW-0040">ANK repeat</keyword>
<feature type="repeat" description="ANK" evidence="3">
    <location>
        <begin position="677"/>
        <end position="709"/>
    </location>
</feature>
<dbReference type="RefSeq" id="XP_034234899.1">
    <property type="nucleotide sequence ID" value="XM_034379008.1"/>
</dbReference>
<organism evidence="6">
    <name type="scientific">Thrips palmi</name>
    <name type="common">Melon thrips</name>
    <dbReference type="NCBI Taxonomy" id="161013"/>
    <lineage>
        <taxon>Eukaryota</taxon>
        <taxon>Metazoa</taxon>
        <taxon>Ecdysozoa</taxon>
        <taxon>Arthropoda</taxon>
        <taxon>Hexapoda</taxon>
        <taxon>Insecta</taxon>
        <taxon>Pterygota</taxon>
        <taxon>Neoptera</taxon>
        <taxon>Paraneoptera</taxon>
        <taxon>Thysanoptera</taxon>
        <taxon>Terebrantia</taxon>
        <taxon>Thripoidea</taxon>
        <taxon>Thripidae</taxon>
        <taxon>Thrips</taxon>
    </lineage>
</organism>
<evidence type="ECO:0000313" key="5">
    <source>
        <dbReference type="Proteomes" id="UP000515158"/>
    </source>
</evidence>
<dbReference type="PANTHER" id="PTHR46680:SF3">
    <property type="entry name" value="NF-KAPPA-B INHIBITOR CACTUS"/>
    <property type="match status" value="1"/>
</dbReference>
<protein>
    <submittedName>
        <fullName evidence="6 7">Uncharacterized protein LOC117641558 isoform X1</fullName>
    </submittedName>
</protein>
<dbReference type="GO" id="GO:0051059">
    <property type="term" value="F:NF-kappaB binding"/>
    <property type="evidence" value="ECO:0007669"/>
    <property type="project" value="TreeGrafter"/>
</dbReference>
<dbReference type="RefSeq" id="XP_034234898.1">
    <property type="nucleotide sequence ID" value="XM_034379007.1"/>
</dbReference>
<proteinExistence type="predicted"/>
<evidence type="ECO:0000256" key="2">
    <source>
        <dbReference type="ARBA" id="ARBA00023043"/>
    </source>
</evidence>
<sequence>MQTLEALLEKKIPDDYMKNYKKTIHSKLQNSPDTVRSESNGCDQPLQNGDNIVISPLDSLVSPSPVVKTMPLAALSSNGVAGHGSFKLVPSPEGGIAQLKSGVLQIRAVGANNRIVGTHNRRILPATNGDLEETLRLLAPSSNGDGRKKFKITTVPKMVPLINTVGNQSKLLPFQASEVSPQLKPSLKLSSILEARLSSKQVAGPSSISSRDPESISLSKNNSVSESQESLILDASTTTLEKVPQNQGYTVQRNRKTTISFERGATRIVSTKAKNTQTVDIGVQVYMPDPEEDLEGNQVHLPNPIPPLQPISSTAGPMHPATSISTLPQSEYVIVDTKNGKRILSIPKQMAGTKTTFVIDGKIASISQPSNSSVTSSKSILLSDPHLGQNRSNLVTAASLTCDTVTTPSISTPLQVPSSNSFILSVPTPTGASRSMQTVIGSSALSFNHKVPSDRLVLPLNSPVTFEGKLSSMDSPADSVASSQSRFQITANSDSIVLPLNSPIKSSNIRRQNNSEICTIPNTTSLFIMVPNDRNLATSLDEAGEAISSSNILKRKAAVLKNDFPSLKKRCPELLKSSSDTVEACEKGGVQQHRNGQIHTSPDSALNPNEFSAPPSKEDINCLVKNAFLEFRNCLVPDKDGKLPIHLAVENNDLAAVKRQCIVLKARRSSIDIPTSKDESPLQLALYHGHCSIAALLLQHGADASITDQEGNTALHLAVMHAEDIFESVFLSRQYTIEFVNNLNDEGFAALHLAAQQDKISAIQWLINHGAEVDLPDGTCGRTALFLAIERKSYRAQKALLASGADMREPTFSGSTPFHLTKADTIAHLTSGQDAVAEFIDSDALLRSPRSSSPSEEN</sequence>
<gene>
    <name evidence="6 7" type="primary">LOC117641558</name>
</gene>
<dbReference type="Proteomes" id="UP000515158">
    <property type="component" value="Unplaced"/>
</dbReference>
<evidence type="ECO:0000313" key="6">
    <source>
        <dbReference type="RefSeq" id="XP_034234898.1"/>
    </source>
</evidence>
<feature type="region of interest" description="Disordered" evidence="4">
    <location>
        <begin position="27"/>
        <end position="48"/>
    </location>
</feature>
<accession>A0A6P8Y5M3</accession>
<feature type="compositionally biased region" description="Polar residues" evidence="4">
    <location>
        <begin position="592"/>
        <end position="610"/>
    </location>
</feature>
<dbReference type="OrthoDB" id="10254947at2759"/>
<dbReference type="GO" id="GO:0071356">
    <property type="term" value="P:cellular response to tumor necrosis factor"/>
    <property type="evidence" value="ECO:0007669"/>
    <property type="project" value="TreeGrafter"/>
</dbReference>
<evidence type="ECO:0000313" key="7">
    <source>
        <dbReference type="RefSeq" id="XP_034234899.1"/>
    </source>
</evidence>
<dbReference type="GeneID" id="117641558"/>
<dbReference type="PANTHER" id="PTHR46680">
    <property type="entry name" value="NF-KAPPA-B INHIBITOR ALPHA"/>
    <property type="match status" value="1"/>
</dbReference>
<keyword evidence="1" id="KW-0677">Repeat</keyword>
<dbReference type="InterPro" id="IPR036770">
    <property type="entry name" value="Ankyrin_rpt-contain_sf"/>
</dbReference>
<dbReference type="InterPro" id="IPR051070">
    <property type="entry name" value="NF-kappa-B_inhibitor"/>
</dbReference>
<dbReference type="AlphaFoldDB" id="A0A6P8Y5M3"/>
<dbReference type="SMART" id="SM00248">
    <property type="entry name" value="ANK"/>
    <property type="match status" value="5"/>
</dbReference>
<dbReference type="InterPro" id="IPR002110">
    <property type="entry name" value="Ankyrin_rpt"/>
</dbReference>
<dbReference type="PROSITE" id="PS50297">
    <property type="entry name" value="ANK_REP_REGION"/>
    <property type="match status" value="2"/>
</dbReference>
<dbReference type="Pfam" id="PF12796">
    <property type="entry name" value="Ank_2"/>
    <property type="match status" value="2"/>
</dbReference>
<dbReference type="PROSITE" id="PS50088">
    <property type="entry name" value="ANK_REPEAT"/>
    <property type="match status" value="2"/>
</dbReference>
<feature type="compositionally biased region" description="Low complexity" evidence="4">
    <location>
        <begin position="205"/>
        <end position="219"/>
    </location>
</feature>
<keyword evidence="5" id="KW-1185">Reference proteome</keyword>
<evidence type="ECO:0000256" key="3">
    <source>
        <dbReference type="PROSITE-ProRule" id="PRU00023"/>
    </source>
</evidence>